<evidence type="ECO:0000256" key="7">
    <source>
        <dbReference type="ARBA" id="ARBA00022989"/>
    </source>
</evidence>
<gene>
    <name evidence="10" type="ORF">OV287_09155</name>
</gene>
<dbReference type="SMART" id="SM00388">
    <property type="entry name" value="HisKA"/>
    <property type="match status" value="1"/>
</dbReference>
<dbReference type="Proteomes" id="UP001207654">
    <property type="component" value="Unassembled WGS sequence"/>
</dbReference>
<evidence type="ECO:0000256" key="6">
    <source>
        <dbReference type="ARBA" id="ARBA00022777"/>
    </source>
</evidence>
<dbReference type="SUPFAM" id="SSF55874">
    <property type="entry name" value="ATPase domain of HSP90 chaperone/DNA topoisomerase II/histidine kinase"/>
    <property type="match status" value="1"/>
</dbReference>
<name>A0ABT3ZZ24_9BACT</name>
<dbReference type="EC" id="2.7.13.3" evidence="2"/>
<feature type="transmembrane region" description="Helical" evidence="8">
    <location>
        <begin position="16"/>
        <end position="36"/>
    </location>
</feature>
<dbReference type="EMBL" id="JAPNKA010000001">
    <property type="protein sequence ID" value="MCY1074655.1"/>
    <property type="molecule type" value="Genomic_DNA"/>
</dbReference>
<keyword evidence="11" id="KW-1185">Reference proteome</keyword>
<evidence type="ECO:0000259" key="9">
    <source>
        <dbReference type="PROSITE" id="PS50109"/>
    </source>
</evidence>
<evidence type="ECO:0000256" key="8">
    <source>
        <dbReference type="SAM" id="Phobius"/>
    </source>
</evidence>
<sequence>MREGLRPLRAVLRRTLLLSSVLALAVMSGIFVLFSYDLEDVLFERLVAAEADRQAQALASGQAPAQPAVGMSVHRGHAALPAALAQELSPLLAHGEYEVAAGKAGHFHVAVRPRAASGDTLYVAFRANAFTRTTSSLLHRGGLLASSAALALLAAAVIASRAARRLSEPLEGLRRSLQSEGAALPEEDGAVAEVHALLEALRARDARIQSLLERERQFNRDASHELRTPLAVAQGAVEILERHPPQDRETFARLRDAVHQMGLLTEGILWLARERHTGETCDLTSVSREVVALYDGLRSPEVAVVVEAKGAVYAPVPSSVARVLLGNLVKNAFSYTRAGQVRVRVEAGCWSVSDSGEGLGAVAPERSGFGVGLSLVERLAQHFGWRVLLTPLSPHGTRAELRWPERHSER</sequence>
<keyword evidence="3" id="KW-0597">Phosphoprotein</keyword>
<accession>A0ABT3ZZ24</accession>
<evidence type="ECO:0000256" key="1">
    <source>
        <dbReference type="ARBA" id="ARBA00000085"/>
    </source>
</evidence>
<dbReference type="InterPro" id="IPR050428">
    <property type="entry name" value="TCS_sensor_his_kinase"/>
</dbReference>
<dbReference type="InterPro" id="IPR036097">
    <property type="entry name" value="HisK_dim/P_sf"/>
</dbReference>
<evidence type="ECO:0000313" key="11">
    <source>
        <dbReference type="Proteomes" id="UP001207654"/>
    </source>
</evidence>
<keyword evidence="8" id="KW-0472">Membrane</keyword>
<protein>
    <recommendedName>
        <fullName evidence="2">histidine kinase</fullName>
        <ecNumber evidence="2">2.7.13.3</ecNumber>
    </recommendedName>
</protein>
<evidence type="ECO:0000256" key="2">
    <source>
        <dbReference type="ARBA" id="ARBA00012438"/>
    </source>
</evidence>
<keyword evidence="7 8" id="KW-1133">Transmembrane helix</keyword>
<keyword evidence="5 8" id="KW-0812">Transmembrane</keyword>
<dbReference type="Gene3D" id="1.10.287.130">
    <property type="match status" value="1"/>
</dbReference>
<reference evidence="10 11" key="1">
    <citation type="submission" date="2022-11" db="EMBL/GenBank/DDBJ databases">
        <title>Minimal conservation of predation-associated metabolite biosynthetic gene clusters underscores biosynthetic potential of Myxococcota including descriptions for ten novel species: Archangium lansinium sp. nov., Myxococcus landrumus sp. nov., Nannocystis bai.</title>
        <authorList>
            <person name="Ahearne A."/>
            <person name="Stevens C."/>
            <person name="Phillips K."/>
        </authorList>
    </citation>
    <scope>NUCLEOTIDE SEQUENCE [LARGE SCALE GENOMIC DNA]</scope>
    <source>
        <strain evidence="10 11">MIWBW</strain>
    </source>
</reference>
<dbReference type="InterPro" id="IPR005467">
    <property type="entry name" value="His_kinase_dom"/>
</dbReference>
<feature type="domain" description="Histidine kinase" evidence="9">
    <location>
        <begin position="221"/>
        <end position="407"/>
    </location>
</feature>
<dbReference type="InterPro" id="IPR003594">
    <property type="entry name" value="HATPase_dom"/>
</dbReference>
<dbReference type="SUPFAM" id="SSF47384">
    <property type="entry name" value="Homodimeric domain of signal transducing histidine kinase"/>
    <property type="match status" value="1"/>
</dbReference>
<dbReference type="Pfam" id="PF02518">
    <property type="entry name" value="HATPase_c"/>
    <property type="match status" value="1"/>
</dbReference>
<evidence type="ECO:0000256" key="4">
    <source>
        <dbReference type="ARBA" id="ARBA00022679"/>
    </source>
</evidence>
<dbReference type="InterPro" id="IPR036890">
    <property type="entry name" value="HATPase_C_sf"/>
</dbReference>
<dbReference type="SMART" id="SM00387">
    <property type="entry name" value="HATPase_c"/>
    <property type="match status" value="1"/>
</dbReference>
<dbReference type="GO" id="GO:0016301">
    <property type="term" value="F:kinase activity"/>
    <property type="evidence" value="ECO:0007669"/>
    <property type="project" value="UniProtKB-KW"/>
</dbReference>
<dbReference type="PANTHER" id="PTHR45436">
    <property type="entry name" value="SENSOR HISTIDINE KINASE YKOH"/>
    <property type="match status" value="1"/>
</dbReference>
<evidence type="ECO:0000256" key="5">
    <source>
        <dbReference type="ARBA" id="ARBA00022692"/>
    </source>
</evidence>
<proteinExistence type="predicted"/>
<dbReference type="PROSITE" id="PS50109">
    <property type="entry name" value="HIS_KIN"/>
    <property type="match status" value="1"/>
</dbReference>
<dbReference type="CDD" id="cd00082">
    <property type="entry name" value="HisKA"/>
    <property type="match status" value="1"/>
</dbReference>
<dbReference type="RefSeq" id="WP_267533614.1">
    <property type="nucleotide sequence ID" value="NZ_JAPNKA010000001.1"/>
</dbReference>
<dbReference type="Gene3D" id="3.30.565.10">
    <property type="entry name" value="Histidine kinase-like ATPase, C-terminal domain"/>
    <property type="match status" value="1"/>
</dbReference>
<comment type="caution">
    <text evidence="10">The sequence shown here is derived from an EMBL/GenBank/DDBJ whole genome shotgun (WGS) entry which is preliminary data.</text>
</comment>
<organism evidence="10 11">
    <name type="scientific">Archangium lansingense</name>
    <dbReference type="NCBI Taxonomy" id="2995310"/>
    <lineage>
        <taxon>Bacteria</taxon>
        <taxon>Pseudomonadati</taxon>
        <taxon>Myxococcota</taxon>
        <taxon>Myxococcia</taxon>
        <taxon>Myxococcales</taxon>
        <taxon>Cystobacterineae</taxon>
        <taxon>Archangiaceae</taxon>
        <taxon>Archangium</taxon>
    </lineage>
</organism>
<evidence type="ECO:0000313" key="10">
    <source>
        <dbReference type="EMBL" id="MCY1074655.1"/>
    </source>
</evidence>
<keyword evidence="4" id="KW-0808">Transferase</keyword>
<dbReference type="Pfam" id="PF00512">
    <property type="entry name" value="HisKA"/>
    <property type="match status" value="1"/>
</dbReference>
<dbReference type="InterPro" id="IPR003661">
    <property type="entry name" value="HisK_dim/P_dom"/>
</dbReference>
<comment type="catalytic activity">
    <reaction evidence="1">
        <text>ATP + protein L-histidine = ADP + protein N-phospho-L-histidine.</text>
        <dbReference type="EC" id="2.7.13.3"/>
    </reaction>
</comment>
<keyword evidence="6 10" id="KW-0418">Kinase</keyword>
<evidence type="ECO:0000256" key="3">
    <source>
        <dbReference type="ARBA" id="ARBA00022553"/>
    </source>
</evidence>
<dbReference type="PANTHER" id="PTHR45436:SF16">
    <property type="entry name" value="HISTIDINE KINASE"/>
    <property type="match status" value="1"/>
</dbReference>